<dbReference type="OrthoDB" id="3541472at2759"/>
<organism evidence="1 2">
    <name type="scientific">Leucocoprinus leucothites</name>
    <dbReference type="NCBI Taxonomy" id="201217"/>
    <lineage>
        <taxon>Eukaryota</taxon>
        <taxon>Fungi</taxon>
        <taxon>Dikarya</taxon>
        <taxon>Basidiomycota</taxon>
        <taxon>Agaricomycotina</taxon>
        <taxon>Agaricomycetes</taxon>
        <taxon>Agaricomycetidae</taxon>
        <taxon>Agaricales</taxon>
        <taxon>Agaricineae</taxon>
        <taxon>Agaricaceae</taxon>
        <taxon>Leucocoprinus</taxon>
    </lineage>
</organism>
<dbReference type="EMBL" id="JAACJO010000002">
    <property type="protein sequence ID" value="KAF5361946.1"/>
    <property type="molecule type" value="Genomic_DNA"/>
</dbReference>
<sequence>MTTINDFPVEILDAISNEVASVSESDLRSWRSTCKLIDNLLTPKVLATIYINFADWRNTRSLVDLASGRNRVHIFARKLIIRCLAPGTGDLGLPQVQMNANPRGSYSYPNQPSGPDVAEAASAVLKYLHEALRHFRDLEIVDWCTHGYDITGINTPVMDLLHSQEHLRTLFIDMSRGVSSPLPDISQLAGLGHLAFIFPQPHIRVPSMFLGAAQAIHNSPELIFLHIFLQQSYYTPEESANIDEMYKQMAQLQHIHTLMLYVPTMASLNRLSVLNNLRSLKDIYIYPEEAHAGMEDLWRLLKEHNIHLKLISFNMADMAQTFPDYLMSYSGAEELILSNYQLHWVDPEADVTAIATKFFKALVERHAATLRVLKLKLFSRKSFATWGRVDRLHYLLKLPALTKLEIDLTADEKLTIMNGTSTEYVCPTNYCQNRTRF</sequence>
<dbReference type="AlphaFoldDB" id="A0A8H5GBT8"/>
<evidence type="ECO:0000313" key="2">
    <source>
        <dbReference type="Proteomes" id="UP000559027"/>
    </source>
</evidence>
<evidence type="ECO:0000313" key="1">
    <source>
        <dbReference type="EMBL" id="KAF5361946.1"/>
    </source>
</evidence>
<keyword evidence="2" id="KW-1185">Reference proteome</keyword>
<accession>A0A8H5GBT8</accession>
<name>A0A8H5GBT8_9AGAR</name>
<comment type="caution">
    <text evidence="1">The sequence shown here is derived from an EMBL/GenBank/DDBJ whole genome shotgun (WGS) entry which is preliminary data.</text>
</comment>
<dbReference type="Proteomes" id="UP000559027">
    <property type="component" value="Unassembled WGS sequence"/>
</dbReference>
<proteinExistence type="predicted"/>
<reference evidence="1 2" key="1">
    <citation type="journal article" date="2020" name="ISME J.">
        <title>Uncovering the hidden diversity of litter-decomposition mechanisms in mushroom-forming fungi.</title>
        <authorList>
            <person name="Floudas D."/>
            <person name="Bentzer J."/>
            <person name="Ahren D."/>
            <person name="Johansson T."/>
            <person name="Persson P."/>
            <person name="Tunlid A."/>
        </authorList>
    </citation>
    <scope>NUCLEOTIDE SEQUENCE [LARGE SCALE GENOMIC DNA]</scope>
    <source>
        <strain evidence="1 2">CBS 146.42</strain>
    </source>
</reference>
<gene>
    <name evidence="1" type="ORF">D9756_002807</name>
</gene>
<protein>
    <submittedName>
        <fullName evidence="1">Uncharacterized protein</fullName>
    </submittedName>
</protein>